<proteinExistence type="predicted"/>
<protein>
    <recommendedName>
        <fullName evidence="2">PX domain-containing protein</fullName>
    </recommendedName>
</protein>
<dbReference type="SUPFAM" id="SSF64268">
    <property type="entry name" value="PX domain"/>
    <property type="match status" value="1"/>
</dbReference>
<evidence type="ECO:0000259" key="2">
    <source>
        <dbReference type="Pfam" id="PF00787"/>
    </source>
</evidence>
<dbReference type="EMBL" id="HBKO01014567">
    <property type="protein sequence ID" value="CAE2210785.1"/>
    <property type="molecule type" value="Transcribed_RNA"/>
</dbReference>
<dbReference type="InterPro" id="IPR001683">
    <property type="entry name" value="PX_dom"/>
</dbReference>
<dbReference type="GO" id="GO:0035091">
    <property type="term" value="F:phosphatidylinositol binding"/>
    <property type="evidence" value="ECO:0007669"/>
    <property type="project" value="InterPro"/>
</dbReference>
<dbReference type="InterPro" id="IPR036871">
    <property type="entry name" value="PX_dom_sf"/>
</dbReference>
<evidence type="ECO:0000256" key="1">
    <source>
        <dbReference type="SAM" id="MobiDB-lite"/>
    </source>
</evidence>
<feature type="domain" description="PX" evidence="2">
    <location>
        <begin position="141"/>
        <end position="213"/>
    </location>
</feature>
<feature type="region of interest" description="Disordered" evidence="1">
    <location>
        <begin position="1"/>
        <end position="21"/>
    </location>
</feature>
<gene>
    <name evidence="3" type="ORF">CPOL0286_LOCUS6570</name>
</gene>
<dbReference type="Pfam" id="PF00787">
    <property type="entry name" value="PX"/>
    <property type="match status" value="1"/>
</dbReference>
<name>A0A7S4MAP0_9EUKA</name>
<dbReference type="AlphaFoldDB" id="A0A7S4MAP0"/>
<accession>A0A7S4MAP0</accession>
<evidence type="ECO:0000313" key="3">
    <source>
        <dbReference type="EMBL" id="CAE2210785.1"/>
    </source>
</evidence>
<reference evidence="3" key="1">
    <citation type="submission" date="2021-01" db="EMBL/GenBank/DDBJ databases">
        <authorList>
            <person name="Corre E."/>
            <person name="Pelletier E."/>
            <person name="Niang G."/>
            <person name="Scheremetjew M."/>
            <person name="Finn R."/>
            <person name="Kale V."/>
            <person name="Holt S."/>
            <person name="Cochrane G."/>
            <person name="Meng A."/>
            <person name="Brown T."/>
            <person name="Cohen L."/>
        </authorList>
    </citation>
    <scope>NUCLEOTIDE SEQUENCE</scope>
    <source>
        <strain evidence="3">UIO037</strain>
    </source>
</reference>
<sequence>MPRRRVGPSTNMSAAPPAAGGSALKTAAGVAYYTGKGTSYIVGYTVLGTWKVTKFGAKKAIKSFTKEEPRQAQSRDSHVLRRAEIAAEMQEPSPTPSSLTFASLTRHAKPSGPPPERVEISSMAKTSAGHFEFAIVSSTPSGMYTVKHRYSDFAKLEAILADAGHTSSCGFPGKLIHHTESALRQRKADLEAWLSETLRSWAAREHAALHSFLGLRVFVLNHDGL</sequence>
<organism evidence="3">
    <name type="scientific">Prymnesium polylepis</name>
    <dbReference type="NCBI Taxonomy" id="72548"/>
    <lineage>
        <taxon>Eukaryota</taxon>
        <taxon>Haptista</taxon>
        <taxon>Haptophyta</taxon>
        <taxon>Prymnesiophyceae</taxon>
        <taxon>Prymnesiales</taxon>
        <taxon>Prymnesiaceae</taxon>
        <taxon>Prymnesium</taxon>
    </lineage>
</organism>
<dbReference type="Gene3D" id="3.30.1520.10">
    <property type="entry name" value="Phox-like domain"/>
    <property type="match status" value="1"/>
</dbReference>